<sequence>IHDFPKQYQDLTMGAFYPNPWKGGWWRLKDAVDYCITASTSVLDVASKYRRELLYNKYQMAADIIKRFKSEPPYAWIIPEKQADPGTASLLLNRMILLGIDVYKSSETFSCDGIQYPAGTHLIPMDQAFALFIKNVFEVQRYPDLRKYPDLWQGIINPKEFE</sequence>
<name>X1D591_9ZZZZ</name>
<comment type="caution">
    <text evidence="1">The sequence shown here is derived from an EMBL/GenBank/DDBJ whole genome shotgun (WGS) entry which is preliminary data.</text>
</comment>
<feature type="non-terminal residue" evidence="1">
    <location>
        <position position="1"/>
    </location>
</feature>
<dbReference type="AlphaFoldDB" id="X1D591"/>
<reference evidence="1" key="1">
    <citation type="journal article" date="2014" name="Front. Microbiol.">
        <title>High frequency of phylogenetically diverse reductive dehalogenase-homologous genes in deep subseafloor sedimentary metagenomes.</title>
        <authorList>
            <person name="Kawai M."/>
            <person name="Futagami T."/>
            <person name="Toyoda A."/>
            <person name="Takaki Y."/>
            <person name="Nishi S."/>
            <person name="Hori S."/>
            <person name="Arai W."/>
            <person name="Tsubouchi T."/>
            <person name="Morono Y."/>
            <person name="Uchiyama I."/>
            <person name="Ito T."/>
            <person name="Fujiyama A."/>
            <person name="Inagaki F."/>
            <person name="Takami H."/>
        </authorList>
    </citation>
    <scope>NUCLEOTIDE SEQUENCE</scope>
    <source>
        <strain evidence="1">Expedition CK06-06</strain>
    </source>
</reference>
<evidence type="ECO:0000313" key="1">
    <source>
        <dbReference type="EMBL" id="GAH15916.1"/>
    </source>
</evidence>
<protein>
    <submittedName>
        <fullName evidence="1">Uncharacterized protein</fullName>
    </submittedName>
</protein>
<feature type="non-terminal residue" evidence="1">
    <location>
        <position position="162"/>
    </location>
</feature>
<dbReference type="EMBL" id="BART01036943">
    <property type="protein sequence ID" value="GAH15916.1"/>
    <property type="molecule type" value="Genomic_DNA"/>
</dbReference>
<gene>
    <name evidence="1" type="ORF">S01H4_62064</name>
</gene>
<proteinExistence type="predicted"/>
<organism evidence="1">
    <name type="scientific">marine sediment metagenome</name>
    <dbReference type="NCBI Taxonomy" id="412755"/>
    <lineage>
        <taxon>unclassified sequences</taxon>
        <taxon>metagenomes</taxon>
        <taxon>ecological metagenomes</taxon>
    </lineage>
</organism>
<accession>X1D591</accession>